<sequence>MTTTSTRHRAMALPSAIVVPSTTTAKDKHLSKGGNHTGDDFAPAALYPPLTSTLLRLAEDESLQLEQVDCKTV</sequence>
<accession>A0A4R5M6W5</accession>
<dbReference type="Proteomes" id="UP000295722">
    <property type="component" value="Unassembled WGS sequence"/>
</dbReference>
<organism evidence="2 3">
    <name type="scientific">Paraburkholderia silviterrae</name>
    <dbReference type="NCBI Taxonomy" id="2528715"/>
    <lineage>
        <taxon>Bacteria</taxon>
        <taxon>Pseudomonadati</taxon>
        <taxon>Pseudomonadota</taxon>
        <taxon>Betaproteobacteria</taxon>
        <taxon>Burkholderiales</taxon>
        <taxon>Burkholderiaceae</taxon>
        <taxon>Paraburkholderia</taxon>
    </lineage>
</organism>
<protein>
    <submittedName>
        <fullName evidence="2">Uncharacterized protein</fullName>
    </submittedName>
</protein>
<comment type="caution">
    <text evidence="2">The sequence shown here is derived from an EMBL/GenBank/DDBJ whole genome shotgun (WGS) entry which is preliminary data.</text>
</comment>
<reference evidence="2 3" key="1">
    <citation type="submission" date="2019-03" db="EMBL/GenBank/DDBJ databases">
        <title>Paraburkholderia sp. 4M-K11, isolated from subtropical forest soil.</title>
        <authorList>
            <person name="Gao Z.-H."/>
            <person name="Qiu L.-H."/>
        </authorList>
    </citation>
    <scope>NUCLEOTIDE SEQUENCE [LARGE SCALE GENOMIC DNA]</scope>
    <source>
        <strain evidence="2 3">4M-K11</strain>
    </source>
</reference>
<name>A0A4R5M6W5_9BURK</name>
<keyword evidence="3" id="KW-1185">Reference proteome</keyword>
<evidence type="ECO:0000313" key="2">
    <source>
        <dbReference type="EMBL" id="TDG21190.1"/>
    </source>
</evidence>
<dbReference type="EMBL" id="SMRP01000012">
    <property type="protein sequence ID" value="TDG21190.1"/>
    <property type="molecule type" value="Genomic_DNA"/>
</dbReference>
<proteinExistence type="predicted"/>
<evidence type="ECO:0000256" key="1">
    <source>
        <dbReference type="SAM" id="MobiDB-lite"/>
    </source>
</evidence>
<gene>
    <name evidence="2" type="ORF">EYW47_22760</name>
</gene>
<dbReference type="RefSeq" id="WP_133197099.1">
    <property type="nucleotide sequence ID" value="NZ_JBHUCW010000022.1"/>
</dbReference>
<dbReference type="AlphaFoldDB" id="A0A4R5M6W5"/>
<feature type="region of interest" description="Disordered" evidence="1">
    <location>
        <begin position="22"/>
        <end position="41"/>
    </location>
</feature>
<evidence type="ECO:0000313" key="3">
    <source>
        <dbReference type="Proteomes" id="UP000295722"/>
    </source>
</evidence>